<protein>
    <submittedName>
        <fullName evidence="2">Uncharacterized protein</fullName>
    </submittedName>
</protein>
<dbReference type="Proteomes" id="UP001157006">
    <property type="component" value="Chromosome 4"/>
</dbReference>
<proteinExistence type="predicted"/>
<dbReference type="EMBL" id="OX451739">
    <property type="protein sequence ID" value="CAI8607777.1"/>
    <property type="molecule type" value="Genomic_DNA"/>
</dbReference>
<name>A0AAV1AC15_VICFA</name>
<feature type="region of interest" description="Disordered" evidence="1">
    <location>
        <begin position="63"/>
        <end position="96"/>
    </location>
</feature>
<keyword evidence="3" id="KW-1185">Reference proteome</keyword>
<evidence type="ECO:0000313" key="2">
    <source>
        <dbReference type="EMBL" id="CAI8607777.1"/>
    </source>
</evidence>
<evidence type="ECO:0000256" key="1">
    <source>
        <dbReference type="SAM" id="MobiDB-lite"/>
    </source>
</evidence>
<accession>A0AAV1AC15</accession>
<organism evidence="2 3">
    <name type="scientific">Vicia faba</name>
    <name type="common">Broad bean</name>
    <name type="synonym">Faba vulgaris</name>
    <dbReference type="NCBI Taxonomy" id="3906"/>
    <lineage>
        <taxon>Eukaryota</taxon>
        <taxon>Viridiplantae</taxon>
        <taxon>Streptophyta</taxon>
        <taxon>Embryophyta</taxon>
        <taxon>Tracheophyta</taxon>
        <taxon>Spermatophyta</taxon>
        <taxon>Magnoliopsida</taxon>
        <taxon>eudicotyledons</taxon>
        <taxon>Gunneridae</taxon>
        <taxon>Pentapetalae</taxon>
        <taxon>rosids</taxon>
        <taxon>fabids</taxon>
        <taxon>Fabales</taxon>
        <taxon>Fabaceae</taxon>
        <taxon>Papilionoideae</taxon>
        <taxon>50 kb inversion clade</taxon>
        <taxon>NPAAA clade</taxon>
        <taxon>Hologalegina</taxon>
        <taxon>IRL clade</taxon>
        <taxon>Fabeae</taxon>
        <taxon>Vicia</taxon>
    </lineage>
</organism>
<reference evidence="2 3" key="1">
    <citation type="submission" date="2023-01" db="EMBL/GenBank/DDBJ databases">
        <authorList>
            <person name="Kreplak J."/>
        </authorList>
    </citation>
    <scope>NUCLEOTIDE SEQUENCE [LARGE SCALE GENOMIC DNA]</scope>
</reference>
<gene>
    <name evidence="2" type="ORF">VFH_IV053920</name>
</gene>
<sequence length="119" mass="13607">MTSRSKVSKLPPESDSPKGEPKQNKNLRRYLTNEVSKIKKKHERGDKLRSVEATKAKTIIDCEGSSMSTTSSKRGKTSEATMKKSSRKKEPDEKVEYDSDVDMDYIEYLNTYKNDEDHA</sequence>
<evidence type="ECO:0000313" key="3">
    <source>
        <dbReference type="Proteomes" id="UP001157006"/>
    </source>
</evidence>
<dbReference type="AlphaFoldDB" id="A0AAV1AC15"/>
<feature type="region of interest" description="Disordered" evidence="1">
    <location>
        <begin position="1"/>
        <end position="50"/>
    </location>
</feature>